<keyword evidence="7 9" id="KW-0234">DNA repair</keyword>
<evidence type="ECO:0000256" key="7">
    <source>
        <dbReference type="ARBA" id="ARBA00023204"/>
    </source>
</evidence>
<dbReference type="InterPro" id="IPR001497">
    <property type="entry name" value="MethylDNA_cys_MeTrfase_AS"/>
</dbReference>
<dbReference type="FunFam" id="1.10.10.10:FF:000214">
    <property type="entry name" value="Methylated-DNA--protein-cysteine methyltransferase"/>
    <property type="match status" value="1"/>
</dbReference>
<gene>
    <name evidence="12" type="ORF">GZH47_13030</name>
</gene>
<keyword evidence="13" id="KW-1185">Reference proteome</keyword>
<feature type="active site" description="Nucleophile; methyl group acceptor" evidence="9">
    <location>
        <position position="153"/>
    </location>
</feature>
<organism evidence="12 13">
    <name type="scientific">Paenibacillus rhizovicinus</name>
    <dbReference type="NCBI Taxonomy" id="2704463"/>
    <lineage>
        <taxon>Bacteria</taxon>
        <taxon>Bacillati</taxon>
        <taxon>Bacillota</taxon>
        <taxon>Bacilli</taxon>
        <taxon>Bacillales</taxon>
        <taxon>Paenibacillaceae</taxon>
        <taxon>Paenibacillus</taxon>
    </lineage>
</organism>
<dbReference type="PROSITE" id="PS00374">
    <property type="entry name" value="MGMT"/>
    <property type="match status" value="1"/>
</dbReference>
<dbReference type="AlphaFoldDB" id="A0A6C0NZJ9"/>
<comment type="catalytic activity">
    <reaction evidence="8 9">
        <text>a 6-O-methyl-2'-deoxyguanosine in DNA + L-cysteinyl-[protein] = S-methyl-L-cysteinyl-[protein] + a 2'-deoxyguanosine in DNA</text>
        <dbReference type="Rhea" id="RHEA:24000"/>
        <dbReference type="Rhea" id="RHEA-COMP:10131"/>
        <dbReference type="Rhea" id="RHEA-COMP:10132"/>
        <dbReference type="Rhea" id="RHEA-COMP:11367"/>
        <dbReference type="Rhea" id="RHEA-COMP:11368"/>
        <dbReference type="ChEBI" id="CHEBI:29950"/>
        <dbReference type="ChEBI" id="CHEBI:82612"/>
        <dbReference type="ChEBI" id="CHEBI:85445"/>
        <dbReference type="ChEBI" id="CHEBI:85448"/>
        <dbReference type="EC" id="2.1.1.63"/>
    </reaction>
</comment>
<keyword evidence="4 9" id="KW-0489">Methyltransferase</keyword>
<keyword evidence="3 9" id="KW-0963">Cytoplasm</keyword>
<keyword evidence="6 9" id="KW-0227">DNA damage</keyword>
<comment type="miscellaneous">
    <text evidence="9">This enzyme catalyzes only one turnover and therefore is not strictly catalytic. According to one definition, an enzyme is a biocatalyst that acts repeatedly and over many reaction cycles.</text>
</comment>
<dbReference type="Gene3D" id="1.10.10.10">
    <property type="entry name" value="Winged helix-like DNA-binding domain superfamily/Winged helix DNA-binding domain"/>
    <property type="match status" value="1"/>
</dbReference>
<dbReference type="NCBIfam" id="TIGR00589">
    <property type="entry name" value="ogt"/>
    <property type="match status" value="1"/>
</dbReference>
<dbReference type="CDD" id="cd06445">
    <property type="entry name" value="ATase"/>
    <property type="match status" value="1"/>
</dbReference>
<protein>
    <recommendedName>
        <fullName evidence="9">Methylated-DNA--protein-cysteine methyltransferase</fullName>
        <ecNumber evidence="9">2.1.1.63</ecNumber>
    </recommendedName>
    <alternativeName>
        <fullName evidence="9">6-O-methylguanine-DNA methyltransferase</fullName>
        <shortName evidence="9">MGMT</shortName>
    </alternativeName>
    <alternativeName>
        <fullName evidence="9">O-6-methylguanine-DNA-alkyltransferase</fullName>
    </alternativeName>
</protein>
<evidence type="ECO:0000256" key="9">
    <source>
        <dbReference type="HAMAP-Rule" id="MF_00772"/>
    </source>
</evidence>
<dbReference type="InterPro" id="IPR008332">
    <property type="entry name" value="MethylG_MeTrfase_N"/>
</dbReference>
<dbReference type="Proteomes" id="UP000479114">
    <property type="component" value="Chromosome"/>
</dbReference>
<dbReference type="EC" id="2.1.1.63" evidence="9"/>
<dbReference type="InterPro" id="IPR036631">
    <property type="entry name" value="MGMT_N_sf"/>
</dbReference>
<feature type="domain" description="Methylguanine DNA methyltransferase ribonuclease-like" evidence="11">
    <location>
        <begin position="31"/>
        <end position="98"/>
    </location>
</feature>
<dbReference type="PANTHER" id="PTHR10815:SF12">
    <property type="entry name" value="METHYLATED-DNA--PROTEIN-CYSTEINE METHYLTRANSFERASE, INDUCIBLE"/>
    <property type="match status" value="1"/>
</dbReference>
<evidence type="ECO:0000256" key="4">
    <source>
        <dbReference type="ARBA" id="ARBA00022603"/>
    </source>
</evidence>
<dbReference type="GO" id="GO:0005737">
    <property type="term" value="C:cytoplasm"/>
    <property type="evidence" value="ECO:0007669"/>
    <property type="project" value="UniProtKB-SubCell"/>
</dbReference>
<name>A0A6C0NZJ9_9BACL</name>
<dbReference type="InterPro" id="IPR036217">
    <property type="entry name" value="MethylDNA_cys_MeTrfase_DNAb"/>
</dbReference>
<evidence type="ECO:0000313" key="13">
    <source>
        <dbReference type="Proteomes" id="UP000479114"/>
    </source>
</evidence>
<proteinExistence type="inferred from homology"/>
<comment type="catalytic activity">
    <reaction evidence="1 9">
        <text>a 4-O-methyl-thymidine in DNA + L-cysteinyl-[protein] = a thymidine in DNA + S-methyl-L-cysteinyl-[protein]</text>
        <dbReference type="Rhea" id="RHEA:53428"/>
        <dbReference type="Rhea" id="RHEA-COMP:10131"/>
        <dbReference type="Rhea" id="RHEA-COMP:10132"/>
        <dbReference type="Rhea" id="RHEA-COMP:13555"/>
        <dbReference type="Rhea" id="RHEA-COMP:13556"/>
        <dbReference type="ChEBI" id="CHEBI:29950"/>
        <dbReference type="ChEBI" id="CHEBI:82612"/>
        <dbReference type="ChEBI" id="CHEBI:137386"/>
        <dbReference type="ChEBI" id="CHEBI:137387"/>
        <dbReference type="EC" id="2.1.1.63"/>
    </reaction>
</comment>
<sequence length="195" mass="22160">MKGDWPVEKQQQATIVYWDTFVHPIFQNRALYLAATDSGLCQITLPNEASFDTVRAWIGKRIPDARLVQDPERLSAYSRQLKEYCDGTRKRFTFPLDFRGTKFQNAVWQALADIPFGETRSYAEIARTIGNPKAVRAVGTANGKNPIPIVVPCHRVIGANRTLTGFRGGLRMKEDLLRLEGVRTFTNTGHERFQF</sequence>
<reference evidence="12 13" key="1">
    <citation type="submission" date="2020-02" db="EMBL/GenBank/DDBJ databases">
        <title>Paenibacillus sp. nov., isolated from rhizosphere soil of tomato.</title>
        <authorList>
            <person name="Weon H.-Y."/>
            <person name="Lee S.A."/>
        </authorList>
    </citation>
    <scope>NUCLEOTIDE SEQUENCE [LARGE SCALE GENOMIC DNA]</scope>
    <source>
        <strain evidence="12 13">14171R-81</strain>
    </source>
</reference>
<dbReference type="Gene3D" id="3.30.160.70">
    <property type="entry name" value="Methylated DNA-protein cysteine methyltransferase domain"/>
    <property type="match status" value="1"/>
</dbReference>
<evidence type="ECO:0000313" key="12">
    <source>
        <dbReference type="EMBL" id="QHW31675.1"/>
    </source>
</evidence>
<evidence type="ECO:0000259" key="10">
    <source>
        <dbReference type="Pfam" id="PF01035"/>
    </source>
</evidence>
<dbReference type="SUPFAM" id="SSF46767">
    <property type="entry name" value="Methylated DNA-protein cysteine methyltransferase, C-terminal domain"/>
    <property type="match status" value="1"/>
</dbReference>
<dbReference type="KEGG" id="prz:GZH47_13030"/>
<evidence type="ECO:0000256" key="5">
    <source>
        <dbReference type="ARBA" id="ARBA00022679"/>
    </source>
</evidence>
<dbReference type="InterPro" id="IPR014048">
    <property type="entry name" value="MethylDNA_cys_MeTrfase_DNA-bd"/>
</dbReference>
<dbReference type="GO" id="GO:0003908">
    <property type="term" value="F:methylated-DNA-[protein]-cysteine S-methyltransferase activity"/>
    <property type="evidence" value="ECO:0007669"/>
    <property type="project" value="UniProtKB-UniRule"/>
</dbReference>
<dbReference type="InterPro" id="IPR023546">
    <property type="entry name" value="MGMT"/>
</dbReference>
<dbReference type="GO" id="GO:0032259">
    <property type="term" value="P:methylation"/>
    <property type="evidence" value="ECO:0007669"/>
    <property type="project" value="UniProtKB-KW"/>
</dbReference>
<comment type="function">
    <text evidence="9">Involved in the cellular defense against the biological effects of O6-methylguanine (O6-MeG) and O4-methylthymine (O4-MeT) in DNA. Repairs the methylated nucleobase in DNA by stoichiometrically transferring the methyl group to a cysteine residue in the enzyme. This is a suicide reaction: the enzyme is irreversibly inactivated.</text>
</comment>
<comment type="similarity">
    <text evidence="2 9">Belongs to the MGMT family.</text>
</comment>
<dbReference type="InterPro" id="IPR036388">
    <property type="entry name" value="WH-like_DNA-bd_sf"/>
</dbReference>
<feature type="domain" description="Methylated-DNA-[protein]-cysteine S-methyltransferase DNA binding" evidence="10">
    <location>
        <begin position="102"/>
        <end position="182"/>
    </location>
</feature>
<evidence type="ECO:0000259" key="11">
    <source>
        <dbReference type="Pfam" id="PF02870"/>
    </source>
</evidence>
<dbReference type="PANTHER" id="PTHR10815">
    <property type="entry name" value="METHYLATED-DNA--PROTEIN-CYSTEINE METHYLTRANSFERASE"/>
    <property type="match status" value="1"/>
</dbReference>
<evidence type="ECO:0000256" key="3">
    <source>
        <dbReference type="ARBA" id="ARBA00022490"/>
    </source>
</evidence>
<evidence type="ECO:0000256" key="2">
    <source>
        <dbReference type="ARBA" id="ARBA00008711"/>
    </source>
</evidence>
<keyword evidence="5 9" id="KW-0808">Transferase</keyword>
<evidence type="ECO:0000256" key="6">
    <source>
        <dbReference type="ARBA" id="ARBA00022763"/>
    </source>
</evidence>
<dbReference type="HAMAP" id="MF_00772">
    <property type="entry name" value="OGT"/>
    <property type="match status" value="1"/>
</dbReference>
<dbReference type="Pfam" id="PF02870">
    <property type="entry name" value="Methyltransf_1N"/>
    <property type="match status" value="1"/>
</dbReference>
<dbReference type="GO" id="GO:0006307">
    <property type="term" value="P:DNA alkylation repair"/>
    <property type="evidence" value="ECO:0007669"/>
    <property type="project" value="UniProtKB-UniRule"/>
</dbReference>
<dbReference type="EMBL" id="CP048286">
    <property type="protein sequence ID" value="QHW31675.1"/>
    <property type="molecule type" value="Genomic_DNA"/>
</dbReference>
<comment type="subcellular location">
    <subcellularLocation>
        <location evidence="9">Cytoplasm</location>
    </subcellularLocation>
</comment>
<dbReference type="SUPFAM" id="SSF53155">
    <property type="entry name" value="Methylated DNA-protein cysteine methyltransferase domain"/>
    <property type="match status" value="1"/>
</dbReference>
<evidence type="ECO:0000256" key="1">
    <source>
        <dbReference type="ARBA" id="ARBA00001286"/>
    </source>
</evidence>
<dbReference type="Pfam" id="PF01035">
    <property type="entry name" value="DNA_binding_1"/>
    <property type="match status" value="1"/>
</dbReference>
<evidence type="ECO:0000256" key="8">
    <source>
        <dbReference type="ARBA" id="ARBA00049348"/>
    </source>
</evidence>
<accession>A0A6C0NZJ9</accession>